<evidence type="ECO:0000256" key="7">
    <source>
        <dbReference type="ARBA" id="ARBA00022840"/>
    </source>
</evidence>
<dbReference type="NCBIfam" id="TIGR00665">
    <property type="entry name" value="DnaB"/>
    <property type="match status" value="1"/>
</dbReference>
<evidence type="ECO:0000256" key="2">
    <source>
        <dbReference type="ARBA" id="ARBA00022515"/>
    </source>
</evidence>
<keyword evidence="9" id="KW-0413">Isomerase</keyword>
<evidence type="ECO:0000256" key="8">
    <source>
        <dbReference type="ARBA" id="ARBA00023125"/>
    </source>
</evidence>
<evidence type="ECO:0000313" key="14">
    <source>
        <dbReference type="EMBL" id="UQS82117.1"/>
    </source>
</evidence>
<feature type="domain" description="SF4 helicase" evidence="13">
    <location>
        <begin position="180"/>
        <end position="455"/>
    </location>
</feature>
<evidence type="ECO:0000256" key="10">
    <source>
        <dbReference type="ARBA" id="ARBA00048954"/>
    </source>
</evidence>
<protein>
    <recommendedName>
        <fullName evidence="11 12">Replicative DNA helicase</fullName>
        <ecNumber evidence="11 12">5.6.2.3</ecNumber>
    </recommendedName>
</protein>
<evidence type="ECO:0000256" key="9">
    <source>
        <dbReference type="ARBA" id="ARBA00023235"/>
    </source>
</evidence>
<dbReference type="SUPFAM" id="SSF48024">
    <property type="entry name" value="N-terminal domain of DnaB helicase"/>
    <property type="match status" value="1"/>
</dbReference>
<dbReference type="PROSITE" id="PS51199">
    <property type="entry name" value="SF4_HELICASE"/>
    <property type="match status" value="1"/>
</dbReference>
<keyword evidence="4 12" id="KW-0547">Nucleotide-binding</keyword>
<comment type="function">
    <text evidence="12">The main replicative DNA helicase, it participates in initiation and elongation during chromosome replication. Travels ahead of the DNA replisome, separating dsDNA into templates for DNA synthesis. A processive ATP-dependent 5'-3' DNA helicase it has DNA-dependent ATPase activity.</text>
</comment>
<evidence type="ECO:0000256" key="4">
    <source>
        <dbReference type="ARBA" id="ARBA00022741"/>
    </source>
</evidence>
<dbReference type="EMBL" id="CP093366">
    <property type="protein sequence ID" value="UQS82117.1"/>
    <property type="molecule type" value="Genomic_DNA"/>
</dbReference>
<dbReference type="InterPro" id="IPR016136">
    <property type="entry name" value="DNA_helicase_N/primase_C"/>
</dbReference>
<sequence>MSDSMMQRIPPNNEEAEQSVLGSILLRPDKIVEAAEYLTVESFYYHAHQLIFAAMLDLNEQDQAIDVVTVKNNLEAKNQLDDIGGVNYLGDLATIVPTAANVLYYAKIVADKALLRQLINTATDIVAKSFDEQDSDVSEIIDGAERAIMDVGESQNDNGFQKLSDVLNDTIENIDKLAQEDSQLTGLSTGYSELDNMTAGLHPDELTILAARPGVGKTAFALNVAENVAVHSDQTVAIFSLEMGADQLASRLLCAQGSIDANNLRTGNLNDDEWQNLIVAMGILSKTSIYIDDTPGIKMAEIRAKCRRLAKETGNIGLIIIDYLQLIEGTGQENRQQEVSTISRQLKKLAKELHVPVIALSQLSRGVEQRQDKRPVLSDIRESGSIEQDADVVAFLYRDDYYNDDADGDETVDNEDMNAGEVEVIIGKNRSGPRGTVKLLFVKSYNKFAAISPLTEG</sequence>
<dbReference type="InterPro" id="IPR036185">
    <property type="entry name" value="DNA_heli_DnaB-like_N_sf"/>
</dbReference>
<dbReference type="SMART" id="SM00382">
    <property type="entry name" value="AAA"/>
    <property type="match status" value="1"/>
</dbReference>
<dbReference type="Gene3D" id="1.10.860.10">
    <property type="entry name" value="DNAb Helicase, Chain A"/>
    <property type="match status" value="1"/>
</dbReference>
<dbReference type="InterPro" id="IPR027417">
    <property type="entry name" value="P-loop_NTPase"/>
</dbReference>
<keyword evidence="5 12" id="KW-0378">Hydrolase</keyword>
<keyword evidence="15" id="KW-1185">Reference proteome</keyword>
<gene>
    <name evidence="14" type="primary">dnaB</name>
    <name evidence="14" type="ORF">MOO45_08030</name>
</gene>
<dbReference type="PANTHER" id="PTHR30153">
    <property type="entry name" value="REPLICATIVE DNA HELICASE DNAB"/>
    <property type="match status" value="1"/>
</dbReference>
<dbReference type="InterPro" id="IPR003593">
    <property type="entry name" value="AAA+_ATPase"/>
</dbReference>
<keyword evidence="2 12" id="KW-0639">Primosome</keyword>
<evidence type="ECO:0000313" key="15">
    <source>
        <dbReference type="Proteomes" id="UP000831495"/>
    </source>
</evidence>
<dbReference type="GO" id="GO:0016787">
    <property type="term" value="F:hydrolase activity"/>
    <property type="evidence" value="ECO:0007669"/>
    <property type="project" value="UniProtKB-KW"/>
</dbReference>
<reference evidence="14" key="1">
    <citation type="journal article" date="2022" name="Int. J. Syst. Evol. Microbiol.">
        <title>Apilactobacillus apisilvae sp. nov., Nicolia spurrieriana gen. nov. sp. nov., Bombilactobacillus folatiphilus sp. nov. and Bombilactobacillus thymidiniphilus sp. nov., four new lactic acid bacterial isolates from stingless bees Tetragonula carbonaria and Austroplebeia australis.</title>
        <authorList>
            <person name="Oliphant S.A."/>
            <person name="Watson-Haigh N.S."/>
            <person name="Sumby K.M."/>
            <person name="Gardner J."/>
            <person name="Groom S."/>
            <person name="Jiranek V."/>
        </authorList>
    </citation>
    <scope>NUCLEOTIDE SEQUENCE</scope>
    <source>
        <strain evidence="14">SG4_D2</strain>
    </source>
</reference>
<dbReference type="EC" id="5.6.2.3" evidence="11 12"/>
<dbReference type="InterPro" id="IPR007694">
    <property type="entry name" value="DNA_helicase_DnaB-like_C"/>
</dbReference>
<keyword evidence="8 12" id="KW-0238">DNA-binding</keyword>
<dbReference type="SUPFAM" id="SSF52540">
    <property type="entry name" value="P-loop containing nucleoside triphosphate hydrolases"/>
    <property type="match status" value="1"/>
</dbReference>
<keyword evidence="3 12" id="KW-0235">DNA replication</keyword>
<organism evidence="14 15">
    <name type="scientific">Bombilactobacillus folatiphilus</name>
    <dbReference type="NCBI Taxonomy" id="2923362"/>
    <lineage>
        <taxon>Bacteria</taxon>
        <taxon>Bacillati</taxon>
        <taxon>Bacillota</taxon>
        <taxon>Bacilli</taxon>
        <taxon>Lactobacillales</taxon>
        <taxon>Lactobacillaceae</taxon>
        <taxon>Bombilactobacillus</taxon>
    </lineage>
</organism>
<dbReference type="GO" id="GO:0003678">
    <property type="term" value="F:DNA helicase activity"/>
    <property type="evidence" value="ECO:0007669"/>
    <property type="project" value="UniProtKB-EC"/>
</dbReference>
<evidence type="ECO:0000256" key="11">
    <source>
        <dbReference type="NCBIfam" id="TIGR00665"/>
    </source>
</evidence>
<name>A0ABY4P920_9LACO</name>
<dbReference type="InterPro" id="IPR007692">
    <property type="entry name" value="DNA_helicase_DnaB"/>
</dbReference>
<keyword evidence="6 12" id="KW-0347">Helicase</keyword>
<comment type="catalytic activity">
    <reaction evidence="10 12">
        <text>ATP + H2O = ADP + phosphate + H(+)</text>
        <dbReference type="Rhea" id="RHEA:13065"/>
        <dbReference type="ChEBI" id="CHEBI:15377"/>
        <dbReference type="ChEBI" id="CHEBI:15378"/>
        <dbReference type="ChEBI" id="CHEBI:30616"/>
        <dbReference type="ChEBI" id="CHEBI:43474"/>
        <dbReference type="ChEBI" id="CHEBI:456216"/>
        <dbReference type="EC" id="5.6.2.3"/>
    </reaction>
</comment>
<evidence type="ECO:0000256" key="5">
    <source>
        <dbReference type="ARBA" id="ARBA00022801"/>
    </source>
</evidence>
<dbReference type="CDD" id="cd00984">
    <property type="entry name" value="DnaB_C"/>
    <property type="match status" value="1"/>
</dbReference>
<evidence type="ECO:0000256" key="3">
    <source>
        <dbReference type="ARBA" id="ARBA00022705"/>
    </source>
</evidence>
<evidence type="ECO:0000256" key="1">
    <source>
        <dbReference type="ARBA" id="ARBA00008428"/>
    </source>
</evidence>
<comment type="similarity">
    <text evidence="1 12">Belongs to the helicase family. DnaB subfamily.</text>
</comment>
<evidence type="ECO:0000256" key="12">
    <source>
        <dbReference type="RuleBase" id="RU362085"/>
    </source>
</evidence>
<dbReference type="RefSeq" id="WP_249514387.1">
    <property type="nucleotide sequence ID" value="NZ_CP093366.1"/>
</dbReference>
<dbReference type="Pfam" id="PF03796">
    <property type="entry name" value="DnaB_C"/>
    <property type="match status" value="1"/>
</dbReference>
<dbReference type="InterPro" id="IPR007693">
    <property type="entry name" value="DNA_helicase_DnaB-like_N"/>
</dbReference>
<dbReference type="Gene3D" id="3.40.50.300">
    <property type="entry name" value="P-loop containing nucleotide triphosphate hydrolases"/>
    <property type="match status" value="1"/>
</dbReference>
<dbReference type="NCBIfam" id="NF004384">
    <property type="entry name" value="PRK05748.1"/>
    <property type="match status" value="1"/>
</dbReference>
<proteinExistence type="inferred from homology"/>
<dbReference type="Proteomes" id="UP000831495">
    <property type="component" value="Chromosome"/>
</dbReference>
<dbReference type="Pfam" id="PF00772">
    <property type="entry name" value="DnaB"/>
    <property type="match status" value="1"/>
</dbReference>
<evidence type="ECO:0000256" key="6">
    <source>
        <dbReference type="ARBA" id="ARBA00022806"/>
    </source>
</evidence>
<keyword evidence="7 12" id="KW-0067">ATP-binding</keyword>
<accession>A0ABY4P920</accession>
<evidence type="ECO:0000259" key="13">
    <source>
        <dbReference type="PROSITE" id="PS51199"/>
    </source>
</evidence>
<dbReference type="PANTHER" id="PTHR30153:SF2">
    <property type="entry name" value="REPLICATIVE DNA HELICASE"/>
    <property type="match status" value="1"/>
</dbReference>